<dbReference type="Pfam" id="PF14523">
    <property type="entry name" value="Syntaxin_2"/>
    <property type="match status" value="1"/>
</dbReference>
<evidence type="ECO:0000256" key="3">
    <source>
        <dbReference type="SAM" id="Coils"/>
    </source>
</evidence>
<dbReference type="InterPro" id="IPR010989">
    <property type="entry name" value="SNARE"/>
</dbReference>
<dbReference type="PANTHER" id="PTHR19957">
    <property type="entry name" value="SYNTAXIN"/>
    <property type="match status" value="1"/>
</dbReference>
<dbReference type="Pfam" id="PF05739">
    <property type="entry name" value="SNARE"/>
    <property type="match status" value="1"/>
</dbReference>
<evidence type="ECO:0000313" key="7">
    <source>
        <dbReference type="EMBL" id="KAK7099060.1"/>
    </source>
</evidence>
<feature type="coiled-coil region" evidence="3">
    <location>
        <begin position="178"/>
        <end position="205"/>
    </location>
</feature>
<dbReference type="SUPFAM" id="SSF47661">
    <property type="entry name" value="t-snare proteins"/>
    <property type="match status" value="1"/>
</dbReference>
<evidence type="ECO:0000256" key="5">
    <source>
        <dbReference type="SAM" id="Phobius"/>
    </source>
</evidence>
<keyword evidence="5" id="KW-0472">Membrane</keyword>
<evidence type="ECO:0000256" key="1">
    <source>
        <dbReference type="ARBA" id="ARBA00009063"/>
    </source>
</evidence>
<dbReference type="InterPro" id="IPR006012">
    <property type="entry name" value="Syntaxin/epimorphin_CS"/>
</dbReference>
<dbReference type="GO" id="GO:0006906">
    <property type="term" value="P:vesicle fusion"/>
    <property type="evidence" value="ECO:0007669"/>
    <property type="project" value="TreeGrafter"/>
</dbReference>
<dbReference type="FunFam" id="1.20.5.110:FF:000059">
    <property type="entry name" value="Related to syntaxin 12"/>
    <property type="match status" value="1"/>
</dbReference>
<dbReference type="GO" id="GO:0006886">
    <property type="term" value="P:intracellular protein transport"/>
    <property type="evidence" value="ECO:0007669"/>
    <property type="project" value="InterPro"/>
</dbReference>
<dbReference type="PROSITE" id="PS00914">
    <property type="entry name" value="SYNTAXIN"/>
    <property type="match status" value="1"/>
</dbReference>
<dbReference type="InterPro" id="IPR000727">
    <property type="entry name" value="T_SNARE_dom"/>
</dbReference>
<dbReference type="SMART" id="SM00503">
    <property type="entry name" value="SynN"/>
    <property type="match status" value="1"/>
</dbReference>
<feature type="transmembrane region" description="Helical" evidence="5">
    <location>
        <begin position="256"/>
        <end position="277"/>
    </location>
</feature>
<comment type="similarity">
    <text evidence="1 2">Belongs to the syntaxin family.</text>
</comment>
<evidence type="ECO:0000259" key="6">
    <source>
        <dbReference type="PROSITE" id="PS50192"/>
    </source>
</evidence>
<dbReference type="GO" id="GO:0012505">
    <property type="term" value="C:endomembrane system"/>
    <property type="evidence" value="ECO:0007669"/>
    <property type="project" value="TreeGrafter"/>
</dbReference>
<keyword evidence="3" id="KW-0175">Coiled coil</keyword>
<keyword evidence="5" id="KW-0812">Transmembrane</keyword>
<feature type="domain" description="T-SNARE coiled-coil homology" evidence="6">
    <location>
        <begin position="182"/>
        <end position="244"/>
    </location>
</feature>
<evidence type="ECO:0000313" key="8">
    <source>
        <dbReference type="Proteomes" id="UP001374579"/>
    </source>
</evidence>
<keyword evidence="5" id="KW-1133">Transmembrane helix</keyword>
<dbReference type="InterPro" id="IPR045242">
    <property type="entry name" value="Syntaxin"/>
</dbReference>
<proteinExistence type="inferred from homology"/>
<dbReference type="GO" id="GO:0031201">
    <property type="term" value="C:SNARE complex"/>
    <property type="evidence" value="ECO:0007669"/>
    <property type="project" value="TreeGrafter"/>
</dbReference>
<keyword evidence="8" id="KW-1185">Reference proteome</keyword>
<dbReference type="AlphaFoldDB" id="A0AAN9B4B3"/>
<organism evidence="7 8">
    <name type="scientific">Littorina saxatilis</name>
    <dbReference type="NCBI Taxonomy" id="31220"/>
    <lineage>
        <taxon>Eukaryota</taxon>
        <taxon>Metazoa</taxon>
        <taxon>Spiralia</taxon>
        <taxon>Lophotrochozoa</taxon>
        <taxon>Mollusca</taxon>
        <taxon>Gastropoda</taxon>
        <taxon>Caenogastropoda</taxon>
        <taxon>Littorinimorpha</taxon>
        <taxon>Littorinoidea</taxon>
        <taxon>Littorinidae</taxon>
        <taxon>Littorina</taxon>
    </lineage>
</organism>
<feature type="region of interest" description="Disordered" evidence="4">
    <location>
        <begin position="1"/>
        <end position="24"/>
    </location>
</feature>
<evidence type="ECO:0000256" key="2">
    <source>
        <dbReference type="RuleBase" id="RU003858"/>
    </source>
</evidence>
<name>A0AAN9B4B3_9CAEN</name>
<dbReference type="SMART" id="SM00397">
    <property type="entry name" value="t_SNARE"/>
    <property type="match status" value="1"/>
</dbReference>
<accession>A0AAN9B4B3</accession>
<dbReference type="Gene3D" id="1.20.5.110">
    <property type="match status" value="1"/>
</dbReference>
<evidence type="ECO:0000256" key="4">
    <source>
        <dbReference type="SAM" id="MobiDB-lite"/>
    </source>
</evidence>
<dbReference type="PROSITE" id="PS50192">
    <property type="entry name" value="T_SNARE"/>
    <property type="match status" value="1"/>
</dbReference>
<dbReference type="EMBL" id="JBAMIC010000012">
    <property type="protein sequence ID" value="KAK7099060.1"/>
    <property type="molecule type" value="Genomic_DNA"/>
</dbReference>
<protein>
    <recommendedName>
        <fullName evidence="6">t-SNARE coiled-coil homology domain-containing protein</fullName>
    </recommendedName>
</protein>
<dbReference type="GO" id="GO:0048278">
    <property type="term" value="P:vesicle docking"/>
    <property type="evidence" value="ECO:0007669"/>
    <property type="project" value="TreeGrafter"/>
</dbReference>
<gene>
    <name evidence="7" type="ORF">V1264_003253</name>
</gene>
<dbReference type="Gene3D" id="1.20.58.70">
    <property type="match status" value="1"/>
</dbReference>
<reference evidence="7 8" key="1">
    <citation type="submission" date="2024-02" db="EMBL/GenBank/DDBJ databases">
        <title>Chromosome-scale genome assembly of the rough periwinkle Littorina saxatilis.</title>
        <authorList>
            <person name="De Jode A."/>
            <person name="Faria R."/>
            <person name="Formenti G."/>
            <person name="Sims Y."/>
            <person name="Smith T.P."/>
            <person name="Tracey A."/>
            <person name="Wood J.M.D."/>
            <person name="Zagrodzka Z.B."/>
            <person name="Johannesson K."/>
            <person name="Butlin R.K."/>
            <person name="Leder E.H."/>
        </authorList>
    </citation>
    <scope>NUCLEOTIDE SEQUENCE [LARGE SCALE GENOMIC DNA]</scope>
    <source>
        <strain evidence="7">Snail1</strain>
        <tissue evidence="7">Muscle</tissue>
    </source>
</reference>
<dbReference type="PANTHER" id="PTHR19957:SF38">
    <property type="entry name" value="LD27581P"/>
    <property type="match status" value="1"/>
</dbReference>
<dbReference type="Proteomes" id="UP001374579">
    <property type="component" value="Unassembled WGS sequence"/>
</dbReference>
<dbReference type="InterPro" id="IPR006011">
    <property type="entry name" value="Syntaxin_N"/>
</dbReference>
<comment type="caution">
    <text evidence="7">The sequence shown here is derived from an EMBL/GenBank/DDBJ whole genome shotgun (WGS) entry which is preliminary data.</text>
</comment>
<sequence length="279" mass="31182">MSGYGSVREYRDDPFAPQSRGGYQTAGPASLDDLCNQIRSNIFQINNGANTIDRALKAIGTERDTPLVRDKIHETSQNTNKTVKATTKLLRDANALRSDRTQKMQIGRLTSDFQDAISRFQSLQKKATEKAKTAVKLGSQNQQAKPLVAIAGYEDTDDRRHLVDDDRAAQLQAQEVVIEDDLSLLREREERIRQLESDVLDVNEIFRDLGAMISEQGEVLNDIEANVERAYSNVEGGNEQLVKAAEYQRKSRKKMCCLLVIFLVVAVVITVIIVVAVKS</sequence>
<dbReference type="GO" id="GO:0005484">
    <property type="term" value="F:SNAP receptor activity"/>
    <property type="evidence" value="ECO:0007669"/>
    <property type="project" value="InterPro"/>
</dbReference>
<dbReference type="GO" id="GO:0000149">
    <property type="term" value="F:SNARE binding"/>
    <property type="evidence" value="ECO:0007669"/>
    <property type="project" value="TreeGrafter"/>
</dbReference>